<name>A0A448YY90_9STRA</name>
<sequence length="172" mass="18760">MGPLALPRFLLRRPISVLKSTIPFRSTRTVKESFTTMVPTVGGMSASGGLMSTFEPFPSVMISSVCARAASACFSSVILMKKWVRFFGAILYEERSDRHAATMSNVRVMDASTASSLNESFTTGNSDNMMDGFSESPSVPRPGRRCQSSSVMKGIMQWSPRNWVSSATHNVA</sequence>
<gene>
    <name evidence="2" type="ORF">PSNMU_V1.4_AUG-EV-PASAV3_0014880</name>
</gene>
<organism evidence="2 3">
    <name type="scientific">Pseudo-nitzschia multistriata</name>
    <dbReference type="NCBI Taxonomy" id="183589"/>
    <lineage>
        <taxon>Eukaryota</taxon>
        <taxon>Sar</taxon>
        <taxon>Stramenopiles</taxon>
        <taxon>Ochrophyta</taxon>
        <taxon>Bacillariophyta</taxon>
        <taxon>Bacillariophyceae</taxon>
        <taxon>Bacillariophycidae</taxon>
        <taxon>Bacillariales</taxon>
        <taxon>Bacillariaceae</taxon>
        <taxon>Pseudo-nitzschia</taxon>
    </lineage>
</organism>
<evidence type="ECO:0000256" key="1">
    <source>
        <dbReference type="SAM" id="MobiDB-lite"/>
    </source>
</evidence>
<protein>
    <submittedName>
        <fullName evidence="2">Uncharacterized protein</fullName>
    </submittedName>
</protein>
<proteinExistence type="predicted"/>
<evidence type="ECO:0000313" key="3">
    <source>
        <dbReference type="Proteomes" id="UP000291116"/>
    </source>
</evidence>
<dbReference type="AlphaFoldDB" id="A0A448YY90"/>
<evidence type="ECO:0000313" key="2">
    <source>
        <dbReference type="EMBL" id="VEU34758.1"/>
    </source>
</evidence>
<reference evidence="2 3" key="1">
    <citation type="submission" date="2019-01" db="EMBL/GenBank/DDBJ databases">
        <authorList>
            <person name="Ferrante I. M."/>
        </authorList>
    </citation>
    <scope>NUCLEOTIDE SEQUENCE [LARGE SCALE GENOMIC DNA]</scope>
    <source>
        <strain evidence="2 3">B856</strain>
    </source>
</reference>
<dbReference type="EMBL" id="CAACVS010000037">
    <property type="protein sequence ID" value="VEU34758.1"/>
    <property type="molecule type" value="Genomic_DNA"/>
</dbReference>
<feature type="region of interest" description="Disordered" evidence="1">
    <location>
        <begin position="126"/>
        <end position="146"/>
    </location>
</feature>
<accession>A0A448YY90</accession>
<keyword evidence="3" id="KW-1185">Reference proteome</keyword>
<dbReference type="Proteomes" id="UP000291116">
    <property type="component" value="Unassembled WGS sequence"/>
</dbReference>